<sequence>MGVVPVRVKITANAATAADKALLLPVARCTLPLLAGYYYQCYITYCPPSHLHTRQQRMKPQDISPPQRSRRVLRTAPVHVRNGLTPRKLREAHAGFAAAFPGKDVTFPKFADMSPRECALPEASARLAMAMRANIG</sequence>
<reference evidence="1" key="1">
    <citation type="journal article" date="2023" name="Science">
        <title>Genome structures resolve the early diversification of teleost fishes.</title>
        <authorList>
            <person name="Parey E."/>
            <person name="Louis A."/>
            <person name="Montfort J."/>
            <person name="Bouchez O."/>
            <person name="Roques C."/>
            <person name="Iampietro C."/>
            <person name="Lluch J."/>
            <person name="Castinel A."/>
            <person name="Donnadieu C."/>
            <person name="Desvignes T."/>
            <person name="Floi Bucao C."/>
            <person name="Jouanno E."/>
            <person name="Wen M."/>
            <person name="Mejri S."/>
            <person name="Dirks R."/>
            <person name="Jansen H."/>
            <person name="Henkel C."/>
            <person name="Chen W.J."/>
            <person name="Zahm M."/>
            <person name="Cabau C."/>
            <person name="Klopp C."/>
            <person name="Thompson A.W."/>
            <person name="Robinson-Rechavi M."/>
            <person name="Braasch I."/>
            <person name="Lecointre G."/>
            <person name="Bobe J."/>
            <person name="Postlethwait J.H."/>
            <person name="Berthelot C."/>
            <person name="Roest Crollius H."/>
            <person name="Guiguen Y."/>
        </authorList>
    </citation>
    <scope>NUCLEOTIDE SEQUENCE</scope>
    <source>
        <strain evidence="1">WJC10195</strain>
    </source>
</reference>
<evidence type="ECO:0000313" key="1">
    <source>
        <dbReference type="EMBL" id="KAJ8363594.1"/>
    </source>
</evidence>
<proteinExistence type="predicted"/>
<dbReference type="AlphaFoldDB" id="A0A9Q1FPD4"/>
<organism evidence="1 2">
    <name type="scientific">Synaphobranchus kaupii</name>
    <name type="common">Kaup's arrowtooth eel</name>
    <dbReference type="NCBI Taxonomy" id="118154"/>
    <lineage>
        <taxon>Eukaryota</taxon>
        <taxon>Metazoa</taxon>
        <taxon>Chordata</taxon>
        <taxon>Craniata</taxon>
        <taxon>Vertebrata</taxon>
        <taxon>Euteleostomi</taxon>
        <taxon>Actinopterygii</taxon>
        <taxon>Neopterygii</taxon>
        <taxon>Teleostei</taxon>
        <taxon>Anguilliformes</taxon>
        <taxon>Synaphobranchidae</taxon>
        <taxon>Synaphobranchus</taxon>
    </lineage>
</organism>
<name>A0A9Q1FPD4_SYNKA</name>
<dbReference type="EMBL" id="JAINUF010000004">
    <property type="protein sequence ID" value="KAJ8363594.1"/>
    <property type="molecule type" value="Genomic_DNA"/>
</dbReference>
<keyword evidence="2" id="KW-1185">Reference proteome</keyword>
<comment type="caution">
    <text evidence="1">The sequence shown here is derived from an EMBL/GenBank/DDBJ whole genome shotgun (WGS) entry which is preliminary data.</text>
</comment>
<evidence type="ECO:0000313" key="2">
    <source>
        <dbReference type="Proteomes" id="UP001152622"/>
    </source>
</evidence>
<protein>
    <submittedName>
        <fullName evidence="1">Uncharacterized protein</fullName>
    </submittedName>
</protein>
<accession>A0A9Q1FPD4</accession>
<gene>
    <name evidence="1" type="ORF">SKAU_G00124250</name>
</gene>
<dbReference type="Proteomes" id="UP001152622">
    <property type="component" value="Chromosome 4"/>
</dbReference>